<protein>
    <submittedName>
        <fullName evidence="2">OLC1v1030657C1</fullName>
    </submittedName>
</protein>
<accession>A0AAV1CHP4</accession>
<sequence length="376" mass="41357">MAGDALQFSYGLEAVSQLFNWEVLSEQLELPFGQFIGQKVVINYWEAYESFLDEGNFPSPAVNPTESVGFDGVSSELDSDSACLDDISEKYDDEIGESCLEFGLLFDDGADLHYPDCSFIKGSCQSFDVIDPGGNDDIRWKLFDVEPDESGKKSLLSMNALLCKNWVEKTTSFRGSTEVCLAAMIDRFLHAKCAALWVLKSITPYGGFECSRGVLHSDGEKHLSWSEVVNCFRGGTSEWFQFEGLNNPAATCVGVLFDSSVCWPDLPVGAVFANEVLVRSWILQAVGPAELIGVVLRVSSTDKSLNSHFVTIVAVMQLDFVVVILFVVAVQKIGLCANYCYVLSSESVFDKTVFRGGLCHELGTLTPQFRSVAIYL</sequence>
<keyword evidence="1" id="KW-0472">Membrane</keyword>
<keyword evidence="3" id="KW-1185">Reference proteome</keyword>
<reference evidence="2" key="1">
    <citation type="submission" date="2023-03" db="EMBL/GenBank/DDBJ databases">
        <authorList>
            <person name="Julca I."/>
        </authorList>
    </citation>
    <scope>NUCLEOTIDE SEQUENCE</scope>
</reference>
<evidence type="ECO:0000256" key="1">
    <source>
        <dbReference type="SAM" id="Phobius"/>
    </source>
</evidence>
<keyword evidence="1" id="KW-1133">Transmembrane helix</keyword>
<dbReference type="Proteomes" id="UP001161247">
    <property type="component" value="Chromosome 2"/>
</dbReference>
<evidence type="ECO:0000313" key="2">
    <source>
        <dbReference type="EMBL" id="CAI9094851.1"/>
    </source>
</evidence>
<name>A0AAV1CHP4_OLDCO</name>
<evidence type="ECO:0000313" key="3">
    <source>
        <dbReference type="Proteomes" id="UP001161247"/>
    </source>
</evidence>
<dbReference type="AlphaFoldDB" id="A0AAV1CHP4"/>
<dbReference type="EMBL" id="OX459119">
    <property type="protein sequence ID" value="CAI9094851.1"/>
    <property type="molecule type" value="Genomic_DNA"/>
</dbReference>
<proteinExistence type="predicted"/>
<organism evidence="2 3">
    <name type="scientific">Oldenlandia corymbosa var. corymbosa</name>
    <dbReference type="NCBI Taxonomy" id="529605"/>
    <lineage>
        <taxon>Eukaryota</taxon>
        <taxon>Viridiplantae</taxon>
        <taxon>Streptophyta</taxon>
        <taxon>Embryophyta</taxon>
        <taxon>Tracheophyta</taxon>
        <taxon>Spermatophyta</taxon>
        <taxon>Magnoliopsida</taxon>
        <taxon>eudicotyledons</taxon>
        <taxon>Gunneridae</taxon>
        <taxon>Pentapetalae</taxon>
        <taxon>asterids</taxon>
        <taxon>lamiids</taxon>
        <taxon>Gentianales</taxon>
        <taxon>Rubiaceae</taxon>
        <taxon>Rubioideae</taxon>
        <taxon>Spermacoceae</taxon>
        <taxon>Hedyotis-Oldenlandia complex</taxon>
        <taxon>Oldenlandia</taxon>
    </lineage>
</organism>
<feature type="transmembrane region" description="Helical" evidence="1">
    <location>
        <begin position="309"/>
        <end position="330"/>
    </location>
</feature>
<keyword evidence="1" id="KW-0812">Transmembrane</keyword>
<gene>
    <name evidence="2" type="ORF">OLC1_LOCUS5939</name>
</gene>